<dbReference type="EnsemblFungi" id="PTTG_29249-t43_1">
    <property type="protein sequence ID" value="PTTG_29249-t43_1-p1"/>
    <property type="gene ID" value="PTTG_29249"/>
</dbReference>
<organism evidence="3">
    <name type="scientific">Puccinia triticina (isolate 1-1 / race 1 (BBBD))</name>
    <name type="common">Brown leaf rust fungus</name>
    <dbReference type="NCBI Taxonomy" id="630390"/>
    <lineage>
        <taxon>Eukaryota</taxon>
        <taxon>Fungi</taxon>
        <taxon>Dikarya</taxon>
        <taxon>Basidiomycota</taxon>
        <taxon>Pucciniomycotina</taxon>
        <taxon>Pucciniomycetes</taxon>
        <taxon>Pucciniales</taxon>
        <taxon>Pucciniaceae</taxon>
        <taxon>Puccinia</taxon>
    </lineage>
</organism>
<accession>A0A180G5B8</accession>
<reference evidence="3" key="2">
    <citation type="submission" date="2016-05" db="EMBL/GenBank/DDBJ databases">
        <title>Comparative analysis highlights variable genome content of wheat rusts and divergence of the mating loci.</title>
        <authorList>
            <person name="Cuomo C.A."/>
            <person name="Bakkeren G."/>
            <person name="Szabo L."/>
            <person name="Khalil H."/>
            <person name="Joly D."/>
            <person name="Goldberg J."/>
            <person name="Young S."/>
            <person name="Zeng Q."/>
            <person name="Fellers J."/>
        </authorList>
    </citation>
    <scope>NUCLEOTIDE SEQUENCE [LARGE SCALE GENOMIC DNA]</scope>
    <source>
        <strain evidence="3">1-1 BBBD Race 1</strain>
    </source>
</reference>
<evidence type="ECO:0000313" key="4">
    <source>
        <dbReference type="EnsemblFungi" id="PTTG_29249-t43_1-p1"/>
    </source>
</evidence>
<dbReference type="AlphaFoldDB" id="A0A180G5B8"/>
<reference evidence="4 5" key="3">
    <citation type="journal article" date="2017" name="G3 (Bethesda)">
        <title>Comparative analysis highlights variable genome content of wheat rusts and divergence of the mating loci.</title>
        <authorList>
            <person name="Cuomo C.A."/>
            <person name="Bakkeren G."/>
            <person name="Khalil H.B."/>
            <person name="Panwar V."/>
            <person name="Joly D."/>
            <person name="Linning R."/>
            <person name="Sakthikumar S."/>
            <person name="Song X."/>
            <person name="Adiconis X."/>
            <person name="Fan L."/>
            <person name="Goldberg J.M."/>
            <person name="Levin J.Z."/>
            <person name="Young S."/>
            <person name="Zeng Q."/>
            <person name="Anikster Y."/>
            <person name="Bruce M."/>
            <person name="Wang M."/>
            <person name="Yin C."/>
            <person name="McCallum B."/>
            <person name="Szabo L.J."/>
            <person name="Hulbert S."/>
            <person name="Chen X."/>
            <person name="Fellers J.P."/>
        </authorList>
    </citation>
    <scope>NUCLEOTIDE SEQUENCE</scope>
    <source>
        <strain evidence="5">Isolate 1-1 / race 1 (BBBD)</strain>
        <strain evidence="4">isolate 1-1 / race 1 (BBBD)</strain>
    </source>
</reference>
<evidence type="ECO:0000256" key="2">
    <source>
        <dbReference type="SAM" id="SignalP"/>
    </source>
</evidence>
<dbReference type="Proteomes" id="UP000005240">
    <property type="component" value="Unassembled WGS sequence"/>
</dbReference>
<reference evidence="4" key="4">
    <citation type="submission" date="2025-05" db="UniProtKB">
        <authorList>
            <consortium name="EnsemblFungi"/>
        </authorList>
    </citation>
    <scope>IDENTIFICATION</scope>
    <source>
        <strain evidence="4">isolate 1-1 / race 1 (BBBD)</strain>
    </source>
</reference>
<proteinExistence type="predicted"/>
<feature type="signal peptide" evidence="2">
    <location>
        <begin position="1"/>
        <end position="35"/>
    </location>
</feature>
<protein>
    <submittedName>
        <fullName evidence="3 4">Uncharacterized protein</fullName>
    </submittedName>
</protein>
<dbReference type="VEuPathDB" id="FungiDB:PTTG_29249"/>
<feature type="compositionally biased region" description="Polar residues" evidence="1">
    <location>
        <begin position="41"/>
        <end position="51"/>
    </location>
</feature>
<gene>
    <name evidence="3" type="ORF">PTTG_29249</name>
</gene>
<keyword evidence="5" id="KW-1185">Reference proteome</keyword>
<keyword evidence="2" id="KW-0732">Signal</keyword>
<evidence type="ECO:0000313" key="5">
    <source>
        <dbReference type="Proteomes" id="UP000005240"/>
    </source>
</evidence>
<sequence>MVHIQALNMAYGIKLWHLAVILLLISLYSISPVKSEIAPEPNTSQGISNPETLALRRRSPSPRGKKGGCGKNKVRKGGKCVACPGNTKKQGNKCVPK</sequence>
<dbReference type="EMBL" id="ADAS02000258">
    <property type="protein sequence ID" value="OAV87877.1"/>
    <property type="molecule type" value="Genomic_DNA"/>
</dbReference>
<name>A0A180G5B8_PUCT1</name>
<evidence type="ECO:0000256" key="1">
    <source>
        <dbReference type="SAM" id="MobiDB-lite"/>
    </source>
</evidence>
<feature type="compositionally biased region" description="Basic residues" evidence="1">
    <location>
        <begin position="55"/>
        <end position="78"/>
    </location>
</feature>
<feature type="region of interest" description="Disordered" evidence="1">
    <location>
        <begin position="36"/>
        <end position="97"/>
    </location>
</feature>
<feature type="chain" id="PRO_5008109574" evidence="2">
    <location>
        <begin position="36"/>
        <end position="97"/>
    </location>
</feature>
<reference evidence="3" key="1">
    <citation type="submission" date="2009-11" db="EMBL/GenBank/DDBJ databases">
        <authorList>
            <consortium name="The Broad Institute Genome Sequencing Platform"/>
            <person name="Ward D."/>
            <person name="Feldgarden M."/>
            <person name="Earl A."/>
            <person name="Young S.K."/>
            <person name="Zeng Q."/>
            <person name="Koehrsen M."/>
            <person name="Alvarado L."/>
            <person name="Berlin A."/>
            <person name="Bochicchio J."/>
            <person name="Borenstein D."/>
            <person name="Chapman S.B."/>
            <person name="Chen Z."/>
            <person name="Engels R."/>
            <person name="Freedman E."/>
            <person name="Gellesch M."/>
            <person name="Goldberg J."/>
            <person name="Griggs A."/>
            <person name="Gujja S."/>
            <person name="Heilman E."/>
            <person name="Heiman D."/>
            <person name="Hepburn T."/>
            <person name="Howarth C."/>
            <person name="Jen D."/>
            <person name="Larson L."/>
            <person name="Lewis B."/>
            <person name="Mehta T."/>
            <person name="Park D."/>
            <person name="Pearson M."/>
            <person name="Roberts A."/>
            <person name="Saif S."/>
            <person name="Shea T."/>
            <person name="Shenoy N."/>
            <person name="Sisk P."/>
            <person name="Stolte C."/>
            <person name="Sykes S."/>
            <person name="Thomson T."/>
            <person name="Walk T."/>
            <person name="White J."/>
            <person name="Yandava C."/>
            <person name="Izard J."/>
            <person name="Baranova O.V."/>
            <person name="Blanton J.M."/>
            <person name="Tanner A.C."/>
            <person name="Dewhirst F.E."/>
            <person name="Haas B."/>
            <person name="Nusbaum C."/>
            <person name="Birren B."/>
        </authorList>
    </citation>
    <scope>NUCLEOTIDE SEQUENCE [LARGE SCALE GENOMIC DNA]</scope>
    <source>
        <strain evidence="3">1-1 BBBD Race 1</strain>
    </source>
</reference>
<evidence type="ECO:0000313" key="3">
    <source>
        <dbReference type="EMBL" id="OAV87877.1"/>
    </source>
</evidence>